<dbReference type="Proteomes" id="UP000614609">
    <property type="component" value="Unassembled WGS sequence"/>
</dbReference>
<reference evidence="2" key="2">
    <citation type="submission" date="2020-09" db="EMBL/GenBank/DDBJ databases">
        <authorList>
            <person name="Sun Q."/>
            <person name="Ohkuma M."/>
        </authorList>
    </citation>
    <scope>NUCLEOTIDE SEQUENCE</scope>
    <source>
        <strain evidence="2">JCM 16108</strain>
    </source>
</reference>
<dbReference type="AlphaFoldDB" id="A0A830FJI8"/>
<evidence type="ECO:0000313" key="4">
    <source>
        <dbReference type="Proteomes" id="UP000614609"/>
    </source>
</evidence>
<feature type="transmembrane region" description="Helical" evidence="1">
    <location>
        <begin position="83"/>
        <end position="101"/>
    </location>
</feature>
<name>A0A830FJI8_9EURY</name>
<keyword evidence="1" id="KW-1133">Transmembrane helix</keyword>
<comment type="caution">
    <text evidence="2">The sequence shown here is derived from an EMBL/GenBank/DDBJ whole genome shotgun (WGS) entry which is preliminary data.</text>
</comment>
<gene>
    <name evidence="2" type="ORF">GCM10009017_03740</name>
    <name evidence="3" type="ORF">J2752_000916</name>
</gene>
<evidence type="ECO:0000256" key="1">
    <source>
        <dbReference type="SAM" id="Phobius"/>
    </source>
</evidence>
<dbReference type="EMBL" id="JAGGKO010000001">
    <property type="protein sequence ID" value="MBP1954035.1"/>
    <property type="molecule type" value="Genomic_DNA"/>
</dbReference>
<accession>A0A830FJI8</accession>
<keyword evidence="1" id="KW-0812">Transmembrane</keyword>
<organism evidence="2 4">
    <name type="scientific">Halarchaeum rubridurum</name>
    <dbReference type="NCBI Taxonomy" id="489911"/>
    <lineage>
        <taxon>Archaea</taxon>
        <taxon>Methanobacteriati</taxon>
        <taxon>Methanobacteriota</taxon>
        <taxon>Stenosarchaea group</taxon>
        <taxon>Halobacteria</taxon>
        <taxon>Halobacteriales</taxon>
        <taxon>Halobacteriaceae</taxon>
    </lineage>
</organism>
<feature type="transmembrane region" description="Helical" evidence="1">
    <location>
        <begin position="35"/>
        <end position="52"/>
    </location>
</feature>
<dbReference type="EMBL" id="BMOO01000001">
    <property type="protein sequence ID" value="GGM56821.1"/>
    <property type="molecule type" value="Genomic_DNA"/>
</dbReference>
<reference evidence="2" key="1">
    <citation type="journal article" date="2014" name="Int. J. Syst. Evol. Microbiol.">
        <title>Complete genome sequence of Corynebacterium casei LMG S-19264T (=DSM 44701T), isolated from a smear-ripened cheese.</title>
        <authorList>
            <consortium name="US DOE Joint Genome Institute (JGI-PGF)"/>
            <person name="Walter F."/>
            <person name="Albersmeier A."/>
            <person name="Kalinowski J."/>
            <person name="Ruckert C."/>
        </authorList>
    </citation>
    <scope>NUCLEOTIDE SEQUENCE</scope>
    <source>
        <strain evidence="2">JCM 16108</strain>
    </source>
</reference>
<evidence type="ECO:0000313" key="3">
    <source>
        <dbReference type="EMBL" id="MBP1954035.1"/>
    </source>
</evidence>
<dbReference type="Proteomes" id="UP000765891">
    <property type="component" value="Unassembled WGS sequence"/>
</dbReference>
<keyword evidence="4" id="KW-1185">Reference proteome</keyword>
<keyword evidence="1" id="KW-0472">Membrane</keyword>
<evidence type="ECO:0000313" key="2">
    <source>
        <dbReference type="EMBL" id="GGM56821.1"/>
    </source>
</evidence>
<protein>
    <submittedName>
        <fullName evidence="2">Uncharacterized protein</fullName>
    </submittedName>
</protein>
<proteinExistence type="predicted"/>
<sequence length="104" mass="10724">MSLAHYFDRWSPVTACVALGCAALAALATHDALTGAYVLVAVVFGVGVPRVLRDAVPVYDRLAAISVGVYGVVRLAAMGVWRLDGIVCAVAGGVALLELLLSRA</sequence>
<dbReference type="RefSeq" id="WP_188869281.1">
    <property type="nucleotide sequence ID" value="NZ_BMOO01000001.1"/>
</dbReference>
<reference evidence="3" key="3">
    <citation type="submission" date="2021-03" db="EMBL/GenBank/DDBJ databases">
        <title>Genomic Encyclopedia of Type Strains, Phase IV (KMG-IV): sequencing the most valuable type-strain genomes for metagenomic binning, comparative biology and taxonomic classification.</title>
        <authorList>
            <person name="Goeker M."/>
        </authorList>
    </citation>
    <scope>NUCLEOTIDE SEQUENCE</scope>
    <source>
        <strain evidence="3">DSM 22443</strain>
    </source>
</reference>